<keyword evidence="1" id="KW-0472">Membrane</keyword>
<reference evidence="2 3" key="1">
    <citation type="submission" date="2021-05" db="EMBL/GenBank/DDBJ databases">
        <title>Novel species in genus Cellulomonas.</title>
        <authorList>
            <person name="Zhang G."/>
        </authorList>
    </citation>
    <scope>NUCLEOTIDE SEQUENCE [LARGE SCALE GENOMIC DNA]</scope>
    <source>
        <strain evidence="3">zg-ZUI157</strain>
    </source>
</reference>
<proteinExistence type="predicted"/>
<accession>A0ABX8GF65</accession>
<feature type="transmembrane region" description="Helical" evidence="1">
    <location>
        <begin position="45"/>
        <end position="66"/>
    </location>
</feature>
<evidence type="ECO:0000256" key="1">
    <source>
        <dbReference type="SAM" id="Phobius"/>
    </source>
</evidence>
<sequence>MNAALAPTAPTGVDGSTAVRVRVPQVNLLPSSVSDARGLRTVKRWALLGVAATVLLVALVYVASALQLAEAQGDLTAAQARTTQLQGQMAEYSEVPLVLGELGQAEQARSLATSTEVLWRPYLDSVRAALPADAALRTLQVTGATPTVSALTPADPLQPQAYGQIAFTAASTTIPDSAAWVDALRAIPGFVDPRIQSVVAEATETTSGFLVTGTVQYDANALSGRFQESEGNE</sequence>
<keyword evidence="3" id="KW-1185">Reference proteome</keyword>
<evidence type="ECO:0000313" key="2">
    <source>
        <dbReference type="EMBL" id="QWC14545.1"/>
    </source>
</evidence>
<protein>
    <submittedName>
        <fullName evidence="2">Fimbrial assembly protein</fullName>
    </submittedName>
</protein>
<keyword evidence="1" id="KW-1133">Transmembrane helix</keyword>
<dbReference type="RefSeq" id="WP_208195055.1">
    <property type="nucleotide sequence ID" value="NZ_CP076023.1"/>
</dbReference>
<gene>
    <name evidence="2" type="ORF">KKR89_09050</name>
</gene>
<name>A0ABX8GF65_9CELL</name>
<organism evidence="2 3">
    <name type="scientific">Cellulomonas dongxiuzhuiae</name>
    <dbReference type="NCBI Taxonomy" id="2819979"/>
    <lineage>
        <taxon>Bacteria</taxon>
        <taxon>Bacillati</taxon>
        <taxon>Actinomycetota</taxon>
        <taxon>Actinomycetes</taxon>
        <taxon>Micrococcales</taxon>
        <taxon>Cellulomonadaceae</taxon>
        <taxon>Cellulomonas</taxon>
    </lineage>
</organism>
<evidence type="ECO:0000313" key="3">
    <source>
        <dbReference type="Proteomes" id="UP000679335"/>
    </source>
</evidence>
<keyword evidence="1" id="KW-0812">Transmembrane</keyword>
<dbReference type="Proteomes" id="UP000679335">
    <property type="component" value="Chromosome"/>
</dbReference>
<dbReference type="EMBL" id="CP076023">
    <property type="protein sequence ID" value="QWC14545.1"/>
    <property type="molecule type" value="Genomic_DNA"/>
</dbReference>